<protein>
    <submittedName>
        <fullName evidence="1">Uncharacterized protein</fullName>
    </submittedName>
</protein>
<proteinExistence type="predicted"/>
<accession>A0A9W4N9T0</accession>
<organism evidence="1 2">
    <name type="scientific">Penicillium nalgiovense</name>
    <dbReference type="NCBI Taxonomy" id="60175"/>
    <lineage>
        <taxon>Eukaryota</taxon>
        <taxon>Fungi</taxon>
        <taxon>Dikarya</taxon>
        <taxon>Ascomycota</taxon>
        <taxon>Pezizomycotina</taxon>
        <taxon>Eurotiomycetes</taxon>
        <taxon>Eurotiomycetidae</taxon>
        <taxon>Eurotiales</taxon>
        <taxon>Aspergillaceae</taxon>
        <taxon>Penicillium</taxon>
    </lineage>
</organism>
<evidence type="ECO:0000313" key="2">
    <source>
        <dbReference type="Proteomes" id="UP001153461"/>
    </source>
</evidence>
<reference evidence="1" key="1">
    <citation type="submission" date="2021-07" db="EMBL/GenBank/DDBJ databases">
        <authorList>
            <person name="Branca A.L. A."/>
        </authorList>
    </citation>
    <scope>NUCLEOTIDE SEQUENCE</scope>
</reference>
<dbReference type="EMBL" id="CAJVNV010000645">
    <property type="protein sequence ID" value="CAG8337249.1"/>
    <property type="molecule type" value="Genomic_DNA"/>
</dbReference>
<sequence length="100" mass="11614">MLIAQVKKGITIICIIDNISSYETDEAVGDLERLVRCLQTWVIQANQTSSKPRMKLLITDTNQTTRVYRYFQRDDILDLEGVDESGDDWEDDSEEDNWII</sequence>
<name>A0A9W4N9T0_PENNA</name>
<dbReference type="Proteomes" id="UP001153461">
    <property type="component" value="Unassembled WGS sequence"/>
</dbReference>
<evidence type="ECO:0000313" key="1">
    <source>
        <dbReference type="EMBL" id="CAG8337249.1"/>
    </source>
</evidence>
<comment type="caution">
    <text evidence="1">The sequence shown here is derived from an EMBL/GenBank/DDBJ whole genome shotgun (WGS) entry which is preliminary data.</text>
</comment>
<dbReference type="AlphaFoldDB" id="A0A9W4N9T0"/>
<gene>
    <name evidence="1" type="ORF">PNAL_LOCUS10746</name>
</gene>